<dbReference type="InterPro" id="IPR011990">
    <property type="entry name" value="TPR-like_helical_dom_sf"/>
</dbReference>
<dbReference type="GO" id="GO:0005524">
    <property type="term" value="F:ATP binding"/>
    <property type="evidence" value="ECO:0007669"/>
    <property type="project" value="UniProtKB-KW"/>
</dbReference>
<feature type="domain" description="Bacterial transcriptional activator" evidence="4">
    <location>
        <begin position="80"/>
        <end position="229"/>
    </location>
</feature>
<keyword evidence="6" id="KW-1185">Reference proteome</keyword>
<dbReference type="Pfam" id="PF13191">
    <property type="entry name" value="AAA_16"/>
    <property type="match status" value="1"/>
</dbReference>
<evidence type="ECO:0000259" key="4">
    <source>
        <dbReference type="SMART" id="SM01043"/>
    </source>
</evidence>
<evidence type="ECO:0000313" key="5">
    <source>
        <dbReference type="EMBL" id="KIQ69434.1"/>
    </source>
</evidence>
<dbReference type="Gene3D" id="3.30.70.1230">
    <property type="entry name" value="Nucleotide cyclase"/>
    <property type="match status" value="1"/>
</dbReference>
<dbReference type="GO" id="GO:0005737">
    <property type="term" value="C:cytoplasm"/>
    <property type="evidence" value="ECO:0007669"/>
    <property type="project" value="TreeGrafter"/>
</dbReference>
<dbReference type="Gene3D" id="1.25.40.10">
    <property type="entry name" value="Tetratricopeptide repeat domain"/>
    <property type="match status" value="1"/>
</dbReference>
<reference evidence="5 6" key="1">
    <citation type="submission" date="2013-01" db="EMBL/GenBank/DDBJ databases">
        <authorList>
            <person name="Fiebig A."/>
            <person name="Goeker M."/>
            <person name="Klenk H.-P.P."/>
        </authorList>
    </citation>
    <scope>NUCLEOTIDE SEQUENCE [LARGE SCALE GENOMIC DNA]</scope>
    <source>
        <strain evidence="5 6">DSM 24838</strain>
    </source>
</reference>
<sequence>MEYQVGINLFGQFEARLDGVPVRMPTRKVELILALLAIEPDVALSRSTLAGMLWPGQPDAQARASLRQAIFRLKTTLEPSDALEVTSGWIKLRSNRIARDLDALDHRVAASALPIGTPLEGMSGFEPEVEDRLDAARAELRAHLMNWLEEAESEALAARRFADLESLARRHLVLDGYDESALRMLMTALWRQGRRNAALDVFRETSQRIRADLSVSVDPSTTALYQEIRAQPAASKDQKQTAVTAERIEPPASPTGPPAEATLPHLRHVAVMHVVSDRLLAALRNRDPEDAEAASRAASDAIERAVRREGGLIAGRAGHRLSCVFGVDRPDESPALSATFAAYEIARLDCAVGIDTSRALIGGESDSYPAAHLAQILAEAAAPGDALCTERVAASCCGAFSFTAADPAQTGETEPVPVWRLTGEILSRGSFDIRKARGLTPFVARESEIEEVSTIAAQPGPRAVAITGEAGIGKSRFVHETLMRLGPVNLLRVQFHPNEIGGGIARFASVLASLLGDRFADDPVAALDAAIPDASLRRRIAPAEAVFASRGAAPESVEMPRGVRMQAIADALLVAIRVLAGRDSVLLIEDAHWADDDGALLLERILRSLDRDGPLVIVTMRPGSGLNLSGIAGLRSMTLAPLSEAASVRLLALLGRDVTSDITARSGGVPLFLEEIARLGTMPSDGSQPVPETLAGLLTRRIDALPPHLRRTIEAAAVLGAEPADDLLQPLSGLRADAYEAAIAELADGDLLFRIRSMPQRVYGFKHALVQEAAYQAIPTKRRKELHTKVVELRENDWRAGDRSLGAMLAEHAAQANMPRAAVDFALASASDASGAGKYALALRTLEIARTSLASLQRHADVKGLELQMLQLRLPIMIAYADPSEFRASLNDALALARDLGESQLDMRLSLHAAFIYQHFDPAKALDYADSAIKVAKCLSDTSFVREGHVARCQILSFQSKMRAALQAIRPHINAWQDEWTERDEYLVSRYVMNQFLISRSLAALGENQNALMHVRNALEAAERNDHPIDRYIARLSVGDLLTAATRHGEAGAAYRAAVDLAKAQEHTYFQVYAESHLGMTELCTADGDRGAERLGELLALGDAGLHPVSRLEAEAALLCHRLDREGGNDLSQIEHLLERVRGVDLPAVELRILETLARCDPNGPQEWATAAKTILAEEGYAPCKLSDDEVNALMEVMA</sequence>
<protein>
    <submittedName>
        <fullName evidence="5">Bacterial transcriptional activator domain protein/AAA ATPase domain protein</fullName>
    </submittedName>
</protein>
<evidence type="ECO:0000256" key="3">
    <source>
        <dbReference type="SAM" id="MobiDB-lite"/>
    </source>
</evidence>
<dbReference type="RefSeq" id="WP_018303570.1">
    <property type="nucleotide sequence ID" value="NZ_KB902299.1"/>
</dbReference>
<evidence type="ECO:0000313" key="6">
    <source>
        <dbReference type="Proteomes" id="UP000035100"/>
    </source>
</evidence>
<dbReference type="Proteomes" id="UP000035100">
    <property type="component" value="Unassembled WGS sequence"/>
</dbReference>
<keyword evidence="1" id="KW-0547">Nucleotide-binding</keyword>
<dbReference type="SUPFAM" id="SSF55073">
    <property type="entry name" value="Nucleotide cyclase"/>
    <property type="match status" value="1"/>
</dbReference>
<dbReference type="PANTHER" id="PTHR16305:SF28">
    <property type="entry name" value="GUANYLATE CYCLASE DOMAIN-CONTAINING PROTEIN"/>
    <property type="match status" value="1"/>
</dbReference>
<dbReference type="OrthoDB" id="341967at2"/>
<dbReference type="InterPro" id="IPR041664">
    <property type="entry name" value="AAA_16"/>
</dbReference>
<dbReference type="GO" id="GO:0004016">
    <property type="term" value="F:adenylate cyclase activity"/>
    <property type="evidence" value="ECO:0007669"/>
    <property type="project" value="TreeGrafter"/>
</dbReference>
<comment type="caution">
    <text evidence="5">The sequence shown here is derived from an EMBL/GenBank/DDBJ whole genome shotgun (WGS) entry which is preliminary data.</text>
</comment>
<dbReference type="EMBL" id="AONG01000009">
    <property type="protein sequence ID" value="KIQ69434.1"/>
    <property type="molecule type" value="Genomic_DNA"/>
</dbReference>
<dbReference type="InterPro" id="IPR029787">
    <property type="entry name" value="Nucleotide_cyclase"/>
</dbReference>
<dbReference type="SMART" id="SM01043">
    <property type="entry name" value="BTAD"/>
    <property type="match status" value="1"/>
</dbReference>
<feature type="region of interest" description="Disordered" evidence="3">
    <location>
        <begin position="231"/>
        <end position="258"/>
    </location>
</feature>
<keyword evidence="2" id="KW-0067">ATP-binding</keyword>
<dbReference type="InterPro" id="IPR027417">
    <property type="entry name" value="P-loop_NTPase"/>
</dbReference>
<dbReference type="Pfam" id="PF03704">
    <property type="entry name" value="BTAD"/>
    <property type="match status" value="1"/>
</dbReference>
<dbReference type="PANTHER" id="PTHR16305">
    <property type="entry name" value="TESTICULAR SOLUBLE ADENYLYL CYCLASE"/>
    <property type="match status" value="1"/>
</dbReference>
<proteinExistence type="predicted"/>
<dbReference type="STRING" id="1123501.Wenmar_01796"/>
<dbReference type="SUPFAM" id="SSF48452">
    <property type="entry name" value="TPR-like"/>
    <property type="match status" value="2"/>
</dbReference>
<evidence type="ECO:0000256" key="2">
    <source>
        <dbReference type="ARBA" id="ARBA00022840"/>
    </source>
</evidence>
<dbReference type="SUPFAM" id="SSF52540">
    <property type="entry name" value="P-loop containing nucleoside triphosphate hydrolases"/>
    <property type="match status" value="1"/>
</dbReference>
<organism evidence="5 6">
    <name type="scientific">Wenxinia marina DSM 24838</name>
    <dbReference type="NCBI Taxonomy" id="1123501"/>
    <lineage>
        <taxon>Bacteria</taxon>
        <taxon>Pseudomonadati</taxon>
        <taxon>Pseudomonadota</taxon>
        <taxon>Alphaproteobacteria</taxon>
        <taxon>Rhodobacterales</taxon>
        <taxon>Roseobacteraceae</taxon>
        <taxon>Wenxinia</taxon>
    </lineage>
</organism>
<dbReference type="InterPro" id="IPR005158">
    <property type="entry name" value="BTAD"/>
</dbReference>
<dbReference type="AlphaFoldDB" id="A0A0D0Q4H0"/>
<name>A0A0D0Q4H0_9RHOB</name>
<evidence type="ECO:0000256" key="1">
    <source>
        <dbReference type="ARBA" id="ARBA00022741"/>
    </source>
</evidence>
<accession>A0A0D0Q4H0</accession>
<gene>
    <name evidence="5" type="ORF">Wenmar_01796</name>
</gene>